<dbReference type="Gene3D" id="4.10.400.10">
    <property type="entry name" value="Low-density Lipoprotein Receptor"/>
    <property type="match status" value="2"/>
</dbReference>
<comment type="caution">
    <text evidence="11">Lacks conserved residue(s) required for the propagation of feature annotation.</text>
</comment>
<dbReference type="PROSITE" id="PS50068">
    <property type="entry name" value="LDLRA_2"/>
    <property type="match status" value="2"/>
</dbReference>
<evidence type="ECO:0000256" key="5">
    <source>
        <dbReference type="ARBA" id="ARBA00022737"/>
    </source>
</evidence>
<dbReference type="EMBL" id="BTRK01000005">
    <property type="protein sequence ID" value="GMR52940.1"/>
    <property type="molecule type" value="Genomic_DNA"/>
</dbReference>
<dbReference type="CDD" id="cd00112">
    <property type="entry name" value="LDLa"/>
    <property type="match status" value="2"/>
</dbReference>
<dbReference type="InterPro" id="IPR001881">
    <property type="entry name" value="EGF-like_Ca-bd_dom"/>
</dbReference>
<organism evidence="14 15">
    <name type="scientific">Pristionchus mayeri</name>
    <dbReference type="NCBI Taxonomy" id="1317129"/>
    <lineage>
        <taxon>Eukaryota</taxon>
        <taxon>Metazoa</taxon>
        <taxon>Ecdysozoa</taxon>
        <taxon>Nematoda</taxon>
        <taxon>Chromadorea</taxon>
        <taxon>Rhabditida</taxon>
        <taxon>Rhabditina</taxon>
        <taxon>Diplogasteromorpha</taxon>
        <taxon>Diplogasteroidea</taxon>
        <taxon>Neodiplogasteridae</taxon>
        <taxon>Pristionchus</taxon>
    </lineage>
</organism>
<evidence type="ECO:0000256" key="12">
    <source>
        <dbReference type="SAM" id="SignalP"/>
    </source>
</evidence>
<dbReference type="GO" id="GO:0005509">
    <property type="term" value="F:calcium ion binding"/>
    <property type="evidence" value="ECO:0007669"/>
    <property type="project" value="InterPro"/>
</dbReference>
<evidence type="ECO:0000313" key="14">
    <source>
        <dbReference type="EMBL" id="GMR52940.1"/>
    </source>
</evidence>
<evidence type="ECO:0000256" key="9">
    <source>
        <dbReference type="ARBA" id="ARBA00023170"/>
    </source>
</evidence>
<dbReference type="PANTHER" id="PTHR24270:SF62">
    <property type="entry name" value="LOW-DENSITY LIPOPROTEIN RECEPTOR-RELATED PROTEIN 2"/>
    <property type="match status" value="1"/>
</dbReference>
<dbReference type="Pfam" id="PF01187">
    <property type="entry name" value="MIF"/>
    <property type="match status" value="1"/>
</dbReference>
<gene>
    <name evidence="14" type="ORF">PMAYCL1PPCAC_23135</name>
</gene>
<dbReference type="InterPro" id="IPR050685">
    <property type="entry name" value="LDLR"/>
</dbReference>
<dbReference type="SUPFAM" id="SSF57196">
    <property type="entry name" value="EGF/Laminin"/>
    <property type="match status" value="1"/>
</dbReference>
<comment type="similarity">
    <text evidence="3">Belongs to the MIF family.</text>
</comment>
<evidence type="ECO:0000256" key="4">
    <source>
        <dbReference type="ARBA" id="ARBA00022692"/>
    </source>
</evidence>
<feature type="domain" description="EGF-like calcium-binding" evidence="13">
    <location>
        <begin position="171"/>
        <end position="211"/>
    </location>
</feature>
<feature type="disulfide bond" evidence="11">
    <location>
        <begin position="97"/>
        <end position="112"/>
    </location>
</feature>
<evidence type="ECO:0000256" key="1">
    <source>
        <dbReference type="ARBA" id="ARBA00004167"/>
    </source>
</evidence>
<dbReference type="GO" id="GO:0012505">
    <property type="term" value="C:endomembrane system"/>
    <property type="evidence" value="ECO:0007669"/>
    <property type="project" value="UniProtKB-SubCell"/>
</dbReference>
<dbReference type="SUPFAM" id="SSF55331">
    <property type="entry name" value="Tautomerase/MIF"/>
    <property type="match status" value="1"/>
</dbReference>
<proteinExistence type="inferred from homology"/>
<dbReference type="GO" id="GO:0016192">
    <property type="term" value="P:vesicle-mediated transport"/>
    <property type="evidence" value="ECO:0007669"/>
    <property type="project" value="UniProtKB-ARBA"/>
</dbReference>
<dbReference type="FunFam" id="4.10.400.10:FF:000045">
    <property type="entry name" value="Low-density lipoprotein receptor-related protein 2"/>
    <property type="match status" value="1"/>
</dbReference>
<evidence type="ECO:0000259" key="13">
    <source>
        <dbReference type="SMART" id="SM00179"/>
    </source>
</evidence>
<dbReference type="SMART" id="SM00179">
    <property type="entry name" value="EGF_CA"/>
    <property type="match status" value="1"/>
</dbReference>
<dbReference type="SUPFAM" id="SSF57424">
    <property type="entry name" value="LDL receptor-like module"/>
    <property type="match status" value="2"/>
</dbReference>
<reference evidence="15" key="1">
    <citation type="submission" date="2022-10" db="EMBL/GenBank/DDBJ databases">
        <title>Genome assembly of Pristionchus species.</title>
        <authorList>
            <person name="Yoshida K."/>
            <person name="Sommer R.J."/>
        </authorList>
    </citation>
    <scope>NUCLEOTIDE SEQUENCE [LARGE SCALE GENOMIC DNA]</scope>
    <source>
        <strain evidence="15">RS5460</strain>
    </source>
</reference>
<feature type="chain" id="PRO_5042897873" description="EGF-like calcium-binding domain-containing protein" evidence="12">
    <location>
        <begin position="23"/>
        <end position="375"/>
    </location>
</feature>
<dbReference type="InterPro" id="IPR014347">
    <property type="entry name" value="Tautomerase/MIF_sf"/>
</dbReference>
<evidence type="ECO:0000256" key="11">
    <source>
        <dbReference type="PROSITE-ProRule" id="PRU00124"/>
    </source>
</evidence>
<dbReference type="PROSITE" id="PS01209">
    <property type="entry name" value="LDLRA_1"/>
    <property type="match status" value="2"/>
</dbReference>
<dbReference type="GO" id="GO:0005886">
    <property type="term" value="C:plasma membrane"/>
    <property type="evidence" value="ECO:0007669"/>
    <property type="project" value="TreeGrafter"/>
</dbReference>
<feature type="signal peptide" evidence="12">
    <location>
        <begin position="1"/>
        <end position="22"/>
    </location>
</feature>
<feature type="non-terminal residue" evidence="14">
    <location>
        <position position="1"/>
    </location>
</feature>
<dbReference type="InterPro" id="IPR023415">
    <property type="entry name" value="LDLR_class-A_CS"/>
</dbReference>
<protein>
    <recommendedName>
        <fullName evidence="13">EGF-like calcium-binding domain-containing protein</fullName>
    </recommendedName>
</protein>
<keyword evidence="6" id="KW-1133">Transmembrane helix</keyword>
<evidence type="ECO:0000256" key="2">
    <source>
        <dbReference type="ARBA" id="ARBA00004308"/>
    </source>
</evidence>
<keyword evidence="8 11" id="KW-1015">Disulfide bond</keyword>
<evidence type="ECO:0000256" key="10">
    <source>
        <dbReference type="ARBA" id="ARBA00023180"/>
    </source>
</evidence>
<evidence type="ECO:0000256" key="6">
    <source>
        <dbReference type="ARBA" id="ARBA00022989"/>
    </source>
</evidence>
<dbReference type="PANTHER" id="PTHR24270">
    <property type="entry name" value="LOW-DENSITY LIPOPROTEIN RECEPTOR-RELATED"/>
    <property type="match status" value="1"/>
</dbReference>
<dbReference type="InterPro" id="IPR002172">
    <property type="entry name" value="LDrepeatLR_classA_rpt"/>
</dbReference>
<accession>A0AAN5CYS8</accession>
<dbReference type="InterPro" id="IPR001398">
    <property type="entry name" value="Macrophage_inhib_fac"/>
</dbReference>
<keyword evidence="10" id="KW-0325">Glycoprotein</keyword>
<dbReference type="SMART" id="SM00192">
    <property type="entry name" value="LDLa"/>
    <property type="match status" value="2"/>
</dbReference>
<sequence length="375" mass="41592">SFRMTNHRLLFVLFLLPRFVFTAPFKCGALKFQCTRSGECIDEEAKCDGTWDCPNGEDETGCSMQLSHTDFTGGPKCRHGSFQCLDHSACIPLKWKCDGENDCDDESDETNCGITSEEVDTLIETLKKREEENSTSTLPSVLEEEENEIQSDYEMDKGNSMTTHPNVQPEEIDECLLGGVRCSQYCAPKDDGYSCTCITGYNLAADGHTCYRTSSALQSDSIDASQSIPPQQLIVFVNNFYRGMARDEGREEEEGNFSTMDLTTLFTLHTNIPSAEIPSDFLSSLSSTIAQQLHKPERYVIVHVVGDQMLSFGGKGKNPVGTASLQSMNVNREEVKEALVEIIGNLVEKNLGIKKYRLFIDVIDRAEGSNGNQIG</sequence>
<dbReference type="AlphaFoldDB" id="A0AAN5CYS8"/>
<keyword evidence="5" id="KW-0677">Repeat</keyword>
<comment type="caution">
    <text evidence="14">The sequence shown here is derived from an EMBL/GenBank/DDBJ whole genome shotgun (WGS) entry which is preliminary data.</text>
</comment>
<feature type="disulfide bond" evidence="11">
    <location>
        <begin position="47"/>
        <end position="62"/>
    </location>
</feature>
<dbReference type="Proteomes" id="UP001328107">
    <property type="component" value="Unassembled WGS sequence"/>
</dbReference>
<keyword evidence="15" id="KW-1185">Reference proteome</keyword>
<keyword evidence="7" id="KW-0472">Membrane</keyword>
<name>A0AAN5CYS8_9BILA</name>
<dbReference type="PRINTS" id="PR00261">
    <property type="entry name" value="LDLRECEPTOR"/>
</dbReference>
<evidence type="ECO:0000256" key="8">
    <source>
        <dbReference type="ARBA" id="ARBA00023157"/>
    </source>
</evidence>
<evidence type="ECO:0000256" key="3">
    <source>
        <dbReference type="ARBA" id="ARBA00005851"/>
    </source>
</evidence>
<evidence type="ECO:0000256" key="7">
    <source>
        <dbReference type="ARBA" id="ARBA00023136"/>
    </source>
</evidence>
<dbReference type="Gene3D" id="3.30.429.10">
    <property type="entry name" value="Macrophage Migration Inhibitory Factor"/>
    <property type="match status" value="1"/>
</dbReference>
<keyword evidence="12" id="KW-0732">Signal</keyword>
<keyword evidence="4" id="KW-0812">Transmembrane</keyword>
<dbReference type="Gene3D" id="2.10.25.10">
    <property type="entry name" value="Laminin"/>
    <property type="match status" value="1"/>
</dbReference>
<keyword evidence="9" id="KW-0675">Receptor</keyword>
<evidence type="ECO:0000313" key="15">
    <source>
        <dbReference type="Proteomes" id="UP001328107"/>
    </source>
</evidence>
<dbReference type="InterPro" id="IPR036055">
    <property type="entry name" value="LDL_receptor-like_sf"/>
</dbReference>
<dbReference type="Pfam" id="PF00057">
    <property type="entry name" value="Ldl_recept_a"/>
    <property type="match status" value="2"/>
</dbReference>
<comment type="subcellular location">
    <subcellularLocation>
        <location evidence="2">Endomembrane system</location>
    </subcellularLocation>
    <subcellularLocation>
        <location evidence="1">Membrane</location>
        <topology evidence="1">Single-pass membrane protein</topology>
    </subcellularLocation>
</comment>